<accession>A0A0W0SHN3</accession>
<dbReference type="PATRIC" id="fig|28084.5.peg.181"/>
<dbReference type="AlphaFoldDB" id="A0A0W0SHN3"/>
<dbReference type="OrthoDB" id="5646655at2"/>
<sequence>MPKAYCYLNQRIIDQLETIKKDEGHDSSSQTMKEMIELGIKVYLHNKDNPVISEDEKRRLEKEEELNRQHTTHLLRLLGISADIFRCVYDKNKLSGESNNAEEHIAELKKKVDNFIEGYINN</sequence>
<protein>
    <recommendedName>
        <fullName evidence="3">Relaxosome protein TraM</fullName>
    </recommendedName>
</protein>
<dbReference type="EMBL" id="LNXW01000006">
    <property type="protein sequence ID" value="KTC82947.1"/>
    <property type="molecule type" value="Genomic_DNA"/>
</dbReference>
<comment type="caution">
    <text evidence="1">The sequence shown here is derived from an EMBL/GenBank/DDBJ whole genome shotgun (WGS) entry which is preliminary data.</text>
</comment>
<proteinExistence type="predicted"/>
<evidence type="ECO:0000313" key="1">
    <source>
        <dbReference type="EMBL" id="KTC82947.1"/>
    </source>
</evidence>
<name>A0A0W0SHN3_9GAMM</name>
<dbReference type="Proteomes" id="UP000054921">
    <property type="component" value="Unassembled WGS sequence"/>
</dbReference>
<dbReference type="GeneID" id="93294245"/>
<gene>
    <name evidence="1" type="ORF">Lche_0170</name>
</gene>
<evidence type="ECO:0008006" key="3">
    <source>
        <dbReference type="Google" id="ProtNLM"/>
    </source>
</evidence>
<evidence type="ECO:0000313" key="2">
    <source>
        <dbReference type="Proteomes" id="UP000054921"/>
    </source>
</evidence>
<dbReference type="RefSeq" id="WP_014845133.1">
    <property type="nucleotide sequence ID" value="NZ_LNXW01000006.1"/>
</dbReference>
<organism evidence="1 2">
    <name type="scientific">Legionella cherrii</name>
    <dbReference type="NCBI Taxonomy" id="28084"/>
    <lineage>
        <taxon>Bacteria</taxon>
        <taxon>Pseudomonadati</taxon>
        <taxon>Pseudomonadota</taxon>
        <taxon>Gammaproteobacteria</taxon>
        <taxon>Legionellales</taxon>
        <taxon>Legionellaceae</taxon>
        <taxon>Legionella</taxon>
    </lineage>
</organism>
<reference evidence="1 2" key="1">
    <citation type="submission" date="2015-11" db="EMBL/GenBank/DDBJ databases">
        <title>Genomic analysis of 38 Legionella species identifies large and diverse effector repertoires.</title>
        <authorList>
            <person name="Burstein D."/>
            <person name="Amaro F."/>
            <person name="Zusman T."/>
            <person name="Lifshitz Z."/>
            <person name="Cohen O."/>
            <person name="Gilbert J.A."/>
            <person name="Pupko T."/>
            <person name="Shuman H.A."/>
            <person name="Segal G."/>
        </authorList>
    </citation>
    <scope>NUCLEOTIDE SEQUENCE [LARGE SCALE GENOMIC DNA]</scope>
    <source>
        <strain evidence="1 2">ORW</strain>
    </source>
</reference>